<protein>
    <submittedName>
        <fullName evidence="7">MFS general substrate transporter</fullName>
    </submittedName>
</protein>
<dbReference type="Pfam" id="PF07690">
    <property type="entry name" value="MFS_1"/>
    <property type="match status" value="1"/>
</dbReference>
<evidence type="ECO:0000313" key="8">
    <source>
        <dbReference type="Proteomes" id="UP000076532"/>
    </source>
</evidence>
<keyword evidence="3 6" id="KW-1133">Transmembrane helix</keyword>
<dbReference type="SUPFAM" id="SSF103473">
    <property type="entry name" value="MFS general substrate transporter"/>
    <property type="match status" value="1"/>
</dbReference>
<keyword evidence="4 6" id="KW-0472">Membrane</keyword>
<gene>
    <name evidence="7" type="ORF">FIBSPDRAFT_1036658</name>
</gene>
<dbReference type="STRING" id="436010.A0A166V9S2"/>
<evidence type="ECO:0000256" key="2">
    <source>
        <dbReference type="ARBA" id="ARBA00022692"/>
    </source>
</evidence>
<feature type="transmembrane region" description="Helical" evidence="6">
    <location>
        <begin position="333"/>
        <end position="355"/>
    </location>
</feature>
<sequence>MSRQASMGKPSAGMEPPPRRSERLDGEMNSYAMSPLADLHRAYLTAEDDAHSLFDQVNSYRGKTTLDKKDILDRGLDSNVPDRPRFSLKDTSFQRLSAVVSRMQTLMEAAAELMGPEERVYVIDPEKLMMPLLIANNSRFELDRAWNVVTTRLSNAHDKFSRYVNIRQGKTPLASPMSTSVSVMERLKQEDVDADRAFDIMYQGMPSLRAQLNEENLAAIQNGETLRSQMLSPLHLKDAFPDRYPEESPAEHYYGGEGARIINAPYNPDIHGVSTEVATLGLSLYVLGLALGPMTLAPLSEYYGRSPIYITSYFLFLLFTLGTALVQNLGGFLVLRILAGIFSSVTIANFGGTIADLWEPHDTGVWRYFLYSFVAEYEGLRKVFWAMLGIDGGFWVIMCFCLKETRHSVLLSRLAAQERKRTGDGRIGVPEGTKQRRPKELASVALTRPFRFLFTEAIVIAMAICNEYLNGLSFLFNTALCVSLSFVFRSLHGPDLPPACTAVSYELPIRMIPSFPRYAFAVYCSETFQDGLVQA</sequence>
<evidence type="ECO:0000256" key="5">
    <source>
        <dbReference type="SAM" id="MobiDB-lite"/>
    </source>
</evidence>
<dbReference type="PANTHER" id="PTHR23502:SF24">
    <property type="entry name" value="TRANSPORTER, PUTATIVE-RELATED"/>
    <property type="match status" value="1"/>
</dbReference>
<feature type="transmembrane region" description="Helical" evidence="6">
    <location>
        <begin position="277"/>
        <end position="296"/>
    </location>
</feature>
<dbReference type="InterPro" id="IPR036259">
    <property type="entry name" value="MFS_trans_sf"/>
</dbReference>
<dbReference type="Proteomes" id="UP000076532">
    <property type="component" value="Unassembled WGS sequence"/>
</dbReference>
<accession>A0A166V9S2</accession>
<feature type="compositionally biased region" description="Basic and acidic residues" evidence="5">
    <location>
        <begin position="17"/>
        <end position="26"/>
    </location>
</feature>
<feature type="region of interest" description="Disordered" evidence="5">
    <location>
        <begin position="1"/>
        <end position="26"/>
    </location>
</feature>
<dbReference type="AlphaFoldDB" id="A0A166V9S2"/>
<dbReference type="PANTHER" id="PTHR23502">
    <property type="entry name" value="MAJOR FACILITATOR SUPERFAMILY"/>
    <property type="match status" value="1"/>
</dbReference>
<proteinExistence type="predicted"/>
<evidence type="ECO:0000256" key="1">
    <source>
        <dbReference type="ARBA" id="ARBA00004141"/>
    </source>
</evidence>
<name>A0A166V9S2_9AGAM</name>
<feature type="transmembrane region" description="Helical" evidence="6">
    <location>
        <begin position="308"/>
        <end position="326"/>
    </location>
</feature>
<feature type="transmembrane region" description="Helical" evidence="6">
    <location>
        <begin position="383"/>
        <end position="402"/>
    </location>
</feature>
<evidence type="ECO:0000256" key="6">
    <source>
        <dbReference type="SAM" id="Phobius"/>
    </source>
</evidence>
<keyword evidence="8" id="KW-1185">Reference proteome</keyword>
<keyword evidence="2 6" id="KW-0812">Transmembrane</keyword>
<dbReference type="GO" id="GO:0005886">
    <property type="term" value="C:plasma membrane"/>
    <property type="evidence" value="ECO:0007669"/>
    <property type="project" value="TreeGrafter"/>
</dbReference>
<dbReference type="GO" id="GO:0022857">
    <property type="term" value="F:transmembrane transporter activity"/>
    <property type="evidence" value="ECO:0007669"/>
    <property type="project" value="InterPro"/>
</dbReference>
<dbReference type="InterPro" id="IPR011701">
    <property type="entry name" value="MFS"/>
</dbReference>
<organism evidence="7 8">
    <name type="scientific">Athelia psychrophila</name>
    <dbReference type="NCBI Taxonomy" id="1759441"/>
    <lineage>
        <taxon>Eukaryota</taxon>
        <taxon>Fungi</taxon>
        <taxon>Dikarya</taxon>
        <taxon>Basidiomycota</taxon>
        <taxon>Agaricomycotina</taxon>
        <taxon>Agaricomycetes</taxon>
        <taxon>Agaricomycetidae</taxon>
        <taxon>Atheliales</taxon>
        <taxon>Atheliaceae</taxon>
        <taxon>Athelia</taxon>
    </lineage>
</organism>
<evidence type="ECO:0000313" key="7">
    <source>
        <dbReference type="EMBL" id="KZP32495.1"/>
    </source>
</evidence>
<dbReference type="EMBL" id="KV417485">
    <property type="protein sequence ID" value="KZP32495.1"/>
    <property type="molecule type" value="Genomic_DNA"/>
</dbReference>
<evidence type="ECO:0000256" key="4">
    <source>
        <dbReference type="ARBA" id="ARBA00023136"/>
    </source>
</evidence>
<comment type="subcellular location">
    <subcellularLocation>
        <location evidence="1">Membrane</location>
        <topology evidence="1">Multi-pass membrane protein</topology>
    </subcellularLocation>
</comment>
<dbReference type="Gene3D" id="1.20.1250.20">
    <property type="entry name" value="MFS general substrate transporter like domains"/>
    <property type="match status" value="1"/>
</dbReference>
<reference evidence="7 8" key="1">
    <citation type="journal article" date="2016" name="Mol. Biol. Evol.">
        <title>Comparative Genomics of Early-Diverging Mushroom-Forming Fungi Provides Insights into the Origins of Lignocellulose Decay Capabilities.</title>
        <authorList>
            <person name="Nagy L.G."/>
            <person name="Riley R."/>
            <person name="Tritt A."/>
            <person name="Adam C."/>
            <person name="Daum C."/>
            <person name="Floudas D."/>
            <person name="Sun H."/>
            <person name="Yadav J.S."/>
            <person name="Pangilinan J."/>
            <person name="Larsson K.H."/>
            <person name="Matsuura K."/>
            <person name="Barry K."/>
            <person name="Labutti K."/>
            <person name="Kuo R."/>
            <person name="Ohm R.A."/>
            <person name="Bhattacharya S.S."/>
            <person name="Shirouzu T."/>
            <person name="Yoshinaga Y."/>
            <person name="Martin F.M."/>
            <person name="Grigoriev I.V."/>
            <person name="Hibbett D.S."/>
        </authorList>
    </citation>
    <scope>NUCLEOTIDE SEQUENCE [LARGE SCALE GENOMIC DNA]</scope>
    <source>
        <strain evidence="7 8">CBS 109695</strain>
    </source>
</reference>
<dbReference type="OrthoDB" id="5376138at2759"/>
<evidence type="ECO:0000256" key="3">
    <source>
        <dbReference type="ARBA" id="ARBA00022989"/>
    </source>
</evidence>